<dbReference type="GeneID" id="81405353"/>
<proteinExistence type="predicted"/>
<evidence type="ECO:0000313" key="2">
    <source>
        <dbReference type="Proteomes" id="UP001149079"/>
    </source>
</evidence>
<organism evidence="1 2">
    <name type="scientific">Penicillium bovifimosum</name>
    <dbReference type="NCBI Taxonomy" id="126998"/>
    <lineage>
        <taxon>Eukaryota</taxon>
        <taxon>Fungi</taxon>
        <taxon>Dikarya</taxon>
        <taxon>Ascomycota</taxon>
        <taxon>Pezizomycotina</taxon>
        <taxon>Eurotiomycetes</taxon>
        <taxon>Eurotiomycetidae</taxon>
        <taxon>Eurotiales</taxon>
        <taxon>Aspergillaceae</taxon>
        <taxon>Penicillium</taxon>
    </lineage>
</organism>
<dbReference type="EMBL" id="JAPQKL010000005">
    <property type="protein sequence ID" value="KAJ5129400.1"/>
    <property type="molecule type" value="Genomic_DNA"/>
</dbReference>
<reference evidence="1" key="1">
    <citation type="submission" date="2022-11" db="EMBL/GenBank/DDBJ databases">
        <authorList>
            <person name="Petersen C."/>
        </authorList>
    </citation>
    <scope>NUCLEOTIDE SEQUENCE</scope>
    <source>
        <strain evidence="1">IBT 22155</strain>
    </source>
</reference>
<gene>
    <name evidence="1" type="ORF">N7515_005439</name>
</gene>
<accession>A0A9W9GST7</accession>
<dbReference type="Proteomes" id="UP001149079">
    <property type="component" value="Unassembled WGS sequence"/>
</dbReference>
<protein>
    <submittedName>
        <fullName evidence="1">Uncharacterized protein</fullName>
    </submittedName>
</protein>
<name>A0A9W9GST7_9EURO</name>
<dbReference type="OrthoDB" id="4062651at2759"/>
<dbReference type="RefSeq" id="XP_056519779.1">
    <property type="nucleotide sequence ID" value="XM_056666183.1"/>
</dbReference>
<comment type="caution">
    <text evidence="1">The sequence shown here is derived from an EMBL/GenBank/DDBJ whole genome shotgun (WGS) entry which is preliminary data.</text>
</comment>
<dbReference type="AlphaFoldDB" id="A0A9W9GST7"/>
<sequence>MVQSISEWIVNRELDSDVSKFRNFLSEWVATRRSDGDMEKYLNAPHRFTWPDLPTAPDYNVPFKMGTTWDGKPNWMTGHRSRFTAMKMEQYCFRWERPPQSRSLIEAENSV</sequence>
<reference evidence="1" key="2">
    <citation type="journal article" date="2023" name="IMA Fungus">
        <title>Comparative genomic study of the Penicillium genus elucidates a diverse pangenome and 15 lateral gene transfer events.</title>
        <authorList>
            <person name="Petersen C."/>
            <person name="Sorensen T."/>
            <person name="Nielsen M.R."/>
            <person name="Sondergaard T.E."/>
            <person name="Sorensen J.L."/>
            <person name="Fitzpatrick D.A."/>
            <person name="Frisvad J.C."/>
            <person name="Nielsen K.L."/>
        </authorList>
    </citation>
    <scope>NUCLEOTIDE SEQUENCE</scope>
    <source>
        <strain evidence="1">IBT 22155</strain>
    </source>
</reference>
<evidence type="ECO:0000313" key="1">
    <source>
        <dbReference type="EMBL" id="KAJ5129400.1"/>
    </source>
</evidence>
<keyword evidence="2" id="KW-1185">Reference proteome</keyword>